<evidence type="ECO:0000313" key="2">
    <source>
        <dbReference type="Proteomes" id="UP001634394"/>
    </source>
</evidence>
<name>A0ABD3TJR3_SINWO</name>
<comment type="caution">
    <text evidence="1">The sequence shown here is derived from an EMBL/GenBank/DDBJ whole genome shotgun (WGS) entry which is preliminary data.</text>
</comment>
<sequence length="321" mass="36548">MAGSIPSPDCDENLTTYDVQQGGVVHFSACLIYDTKSREIVTRFVTKMNEINPYLIFFDPNYDILPGSYENDALAQIIEERCYGKVLVFLPETDNFTDENMNFALQYAKHLDAAGKKRGLVPVRGHKDTFWPKVVKGLKEINMCENDSLHFWVQQSRQFRPSFSPKGPLRKECIMYNRSYSYPLTSEQSIQIRPDGQCKESHSSRPTTYPYLGEPVSMVDERYFLQIDNDKQSVKDASIQTCLKEINSCSISFQNGTSFGSSQHAFDESNLSTYSSSAGGNENEIVVSDTEVKEIETTNNAETNQPNKEKMWTKMKKLFLS</sequence>
<dbReference type="InterPro" id="IPR035897">
    <property type="entry name" value="Toll_tir_struct_dom_sf"/>
</dbReference>
<dbReference type="AlphaFoldDB" id="A0ABD3TJR3"/>
<protein>
    <submittedName>
        <fullName evidence="1">Uncharacterized protein</fullName>
    </submittedName>
</protein>
<dbReference type="Proteomes" id="UP001634394">
    <property type="component" value="Unassembled WGS sequence"/>
</dbReference>
<keyword evidence="2" id="KW-1185">Reference proteome</keyword>
<gene>
    <name evidence="1" type="ORF">ACJMK2_022112</name>
</gene>
<dbReference type="Gene3D" id="3.40.50.10140">
    <property type="entry name" value="Toll/interleukin-1 receptor homology (TIR) domain"/>
    <property type="match status" value="1"/>
</dbReference>
<reference evidence="1 2" key="1">
    <citation type="submission" date="2024-11" db="EMBL/GenBank/DDBJ databases">
        <title>Chromosome-level genome assembly of the freshwater bivalve Anodonta woodiana.</title>
        <authorList>
            <person name="Chen X."/>
        </authorList>
    </citation>
    <scope>NUCLEOTIDE SEQUENCE [LARGE SCALE GENOMIC DNA]</scope>
    <source>
        <strain evidence="1">MN2024</strain>
        <tissue evidence="1">Gills</tissue>
    </source>
</reference>
<proteinExistence type="predicted"/>
<dbReference type="SUPFAM" id="SSF52200">
    <property type="entry name" value="Toll/Interleukin receptor TIR domain"/>
    <property type="match status" value="1"/>
</dbReference>
<dbReference type="EMBL" id="JBJQND010000018">
    <property type="protein sequence ID" value="KAL3836693.1"/>
    <property type="molecule type" value="Genomic_DNA"/>
</dbReference>
<accession>A0ABD3TJR3</accession>
<organism evidence="1 2">
    <name type="scientific">Sinanodonta woodiana</name>
    <name type="common">Chinese pond mussel</name>
    <name type="synonym">Anodonta woodiana</name>
    <dbReference type="NCBI Taxonomy" id="1069815"/>
    <lineage>
        <taxon>Eukaryota</taxon>
        <taxon>Metazoa</taxon>
        <taxon>Spiralia</taxon>
        <taxon>Lophotrochozoa</taxon>
        <taxon>Mollusca</taxon>
        <taxon>Bivalvia</taxon>
        <taxon>Autobranchia</taxon>
        <taxon>Heteroconchia</taxon>
        <taxon>Palaeoheterodonta</taxon>
        <taxon>Unionida</taxon>
        <taxon>Unionoidea</taxon>
        <taxon>Unionidae</taxon>
        <taxon>Unioninae</taxon>
        <taxon>Sinanodonta</taxon>
    </lineage>
</organism>
<evidence type="ECO:0000313" key="1">
    <source>
        <dbReference type="EMBL" id="KAL3836693.1"/>
    </source>
</evidence>